<reference evidence="3 4" key="1">
    <citation type="submission" date="2014-02" db="EMBL/GenBank/DDBJ databases">
        <title>The genome sequence of the entomopathogenic fungus Metarhizium robertsii ARSEF 2575.</title>
        <authorList>
            <person name="Giuliano Garisto Donzelli B."/>
            <person name="Roe B.A."/>
            <person name="Macmil S.L."/>
            <person name="Krasnoff S.B."/>
            <person name="Gibson D.M."/>
        </authorList>
    </citation>
    <scope>NUCLEOTIDE SEQUENCE [LARGE SCALE GENOMIC DNA]</scope>
    <source>
        <strain evidence="3 4">ARSEF 2575</strain>
    </source>
</reference>
<feature type="compositionally biased region" description="Low complexity" evidence="1">
    <location>
        <begin position="72"/>
        <end position="83"/>
    </location>
</feature>
<evidence type="ECO:0000313" key="4">
    <source>
        <dbReference type="Proteomes" id="UP000030151"/>
    </source>
</evidence>
<dbReference type="InterPro" id="IPR046347">
    <property type="entry name" value="bZIP_sf"/>
</dbReference>
<evidence type="ECO:0000259" key="2">
    <source>
        <dbReference type="PROSITE" id="PS00036"/>
    </source>
</evidence>
<feature type="compositionally biased region" description="Polar residues" evidence="1">
    <location>
        <begin position="347"/>
        <end position="356"/>
    </location>
</feature>
<dbReference type="Proteomes" id="UP000030151">
    <property type="component" value="Unassembled WGS sequence"/>
</dbReference>
<dbReference type="Gene3D" id="1.20.5.170">
    <property type="match status" value="1"/>
</dbReference>
<comment type="caution">
    <text evidence="3">The sequence shown here is derived from an EMBL/GenBank/DDBJ whole genome shotgun (WGS) entry which is preliminary data.</text>
</comment>
<dbReference type="EMBL" id="JELW01000001">
    <property type="protein sequence ID" value="EXV06611.1"/>
    <property type="molecule type" value="Genomic_DNA"/>
</dbReference>
<dbReference type="eggNOG" id="ENOG502SNVG">
    <property type="taxonomic scope" value="Eukaryota"/>
</dbReference>
<feature type="compositionally biased region" description="Polar residues" evidence="1">
    <location>
        <begin position="223"/>
        <end position="246"/>
    </location>
</feature>
<proteinExistence type="predicted"/>
<organism evidence="3 4">
    <name type="scientific">Metarhizium robertsii</name>
    <dbReference type="NCBI Taxonomy" id="568076"/>
    <lineage>
        <taxon>Eukaryota</taxon>
        <taxon>Fungi</taxon>
        <taxon>Dikarya</taxon>
        <taxon>Ascomycota</taxon>
        <taxon>Pezizomycotina</taxon>
        <taxon>Sordariomycetes</taxon>
        <taxon>Hypocreomycetidae</taxon>
        <taxon>Hypocreales</taxon>
        <taxon>Clavicipitaceae</taxon>
        <taxon>Metarhizium</taxon>
    </lineage>
</organism>
<dbReference type="CDD" id="cd14688">
    <property type="entry name" value="bZIP_YAP"/>
    <property type="match status" value="1"/>
</dbReference>
<protein>
    <submittedName>
        <fullName evidence="3">BZIP transcription factor</fullName>
    </submittedName>
</protein>
<evidence type="ECO:0000313" key="3">
    <source>
        <dbReference type="EMBL" id="EXV06611.1"/>
    </source>
</evidence>
<feature type="region of interest" description="Disordered" evidence="1">
    <location>
        <begin position="223"/>
        <end position="261"/>
    </location>
</feature>
<feature type="region of interest" description="Disordered" evidence="1">
    <location>
        <begin position="342"/>
        <end position="399"/>
    </location>
</feature>
<feature type="domain" description="BZIP" evidence="2">
    <location>
        <begin position="102"/>
        <end position="117"/>
    </location>
</feature>
<dbReference type="OrthoDB" id="194358at2759"/>
<dbReference type="GO" id="GO:0003700">
    <property type="term" value="F:DNA-binding transcription factor activity"/>
    <property type="evidence" value="ECO:0007669"/>
    <property type="project" value="InterPro"/>
</dbReference>
<evidence type="ECO:0000256" key="1">
    <source>
        <dbReference type="SAM" id="MobiDB-lite"/>
    </source>
</evidence>
<dbReference type="AlphaFoldDB" id="A0A0A1V9Z8"/>
<accession>A0A0A1V9Z8</accession>
<name>A0A0A1V9Z8_9HYPO</name>
<dbReference type="SUPFAM" id="SSF57959">
    <property type="entry name" value="Leucine zipper domain"/>
    <property type="match status" value="1"/>
</dbReference>
<dbReference type="PANTHER" id="PTHR39607:SF1">
    <property type="entry name" value="B-ZIP TRANSCRIPTION FACTOR (EUROFUNG)"/>
    <property type="match status" value="1"/>
</dbReference>
<feature type="region of interest" description="Disordered" evidence="1">
    <location>
        <begin position="32"/>
        <end position="93"/>
    </location>
</feature>
<gene>
    <name evidence="3" type="ORF">X797_001331</name>
</gene>
<dbReference type="PANTHER" id="PTHR39607">
    <property type="entry name" value="XANTHOCILLIN BIOSYNTHESIS CLUSTER TRANSCRIPTION FACTOR XANC-RELATED"/>
    <property type="match status" value="1"/>
</dbReference>
<feature type="compositionally biased region" description="Polar residues" evidence="1">
    <location>
        <begin position="371"/>
        <end position="386"/>
    </location>
</feature>
<dbReference type="HOGENOM" id="CLU_030448_0_0_1"/>
<dbReference type="InterPro" id="IPR004827">
    <property type="entry name" value="bZIP"/>
</dbReference>
<sequence length="577" mass="63217">MSVLTETCWNYPAGSATLSGNAVAFTPISFPASPSSTSPPAASPPPPTSLSTTHTGVPYPPINRIRNRRNSSRMPSTSSSLPNPKDLSIEDDWTRVKDPKEKKRIQNRVAQRTYRHRMKARLGELQARLDSHERQRIHAVSHGGNEMAHGVTGVPLGYNPNALTTNSHSNVNSLASLNSILAPSHGGETSQSRLGNDQHPPAIRMLQANIYDQIAEESDPSLFSHNTQFLSSPPNSHTSPQNQNGLPSPPGRPDPEKPNKASQDFVLDCLHFQTRLLNRLNTLEQDSGCSSQGTYSQADGLSHYGMSQDQLACMRTFTPTHTESVEFAFESANDGWKADGFPHKLRQPSSTGSISYSPMLEAPGSGVETEIGQNTHHGTSTPQAPTGSGPIPARDAATDERAESIIRHLQSIGFESFDDLATAYYSRTFSDLSPMTAGQHISRDRRLAKVILNVLQAADNWTHWERRGFHEEILRVAESVVTPEISATGDSLVSQIRSLIETLDFQDLSKAESLESMRDLIQHEMPNSWSLNMTLASGKGSMRHNNPSNIALATTLLQKFAGRLPKHELMQFVEACL</sequence>
<dbReference type="PROSITE" id="PS00036">
    <property type="entry name" value="BZIP_BASIC"/>
    <property type="match status" value="1"/>
</dbReference>
<dbReference type="InterPro" id="IPR052635">
    <property type="entry name" value="Sec_Metab_Biosynth_Reg"/>
</dbReference>